<dbReference type="PROSITE" id="PS00187">
    <property type="entry name" value="TPP_ENZYMES"/>
    <property type="match status" value="1"/>
</dbReference>
<dbReference type="InterPro" id="IPR029061">
    <property type="entry name" value="THDP-binding"/>
</dbReference>
<evidence type="ECO:0000256" key="11">
    <source>
        <dbReference type="ARBA" id="ARBA00023052"/>
    </source>
</evidence>
<dbReference type="Gene3D" id="3.40.50.1220">
    <property type="entry name" value="TPP-binding domain"/>
    <property type="match status" value="1"/>
</dbReference>
<dbReference type="GO" id="GO:0050660">
    <property type="term" value="F:flavin adenine dinucleotide binding"/>
    <property type="evidence" value="ECO:0007669"/>
    <property type="project" value="InterPro"/>
</dbReference>
<dbReference type="InterPro" id="IPR012000">
    <property type="entry name" value="Thiamin_PyroP_enz_cen_dom"/>
</dbReference>
<dbReference type="EMBL" id="CP025084">
    <property type="protein sequence ID" value="AUH03740.1"/>
    <property type="molecule type" value="Genomic_DNA"/>
</dbReference>
<sequence length="573" mass="62509">MEMLSGAEMVVRSLIDQGVKHVFGYPGGAVLDIYDALHTVGGIEHILVRHEQGAVHMADGYARATGKVGVVLVTSGPGATNAITGIATAYMDSIPLVVISGQVATSLIGYDAFQECDMVGISRPVVKHSYLVKQAEDIPTTLKKAFYLASSGRPGPVVVDLPKDIMNLANKLPYAYPDHVSMRSYNPTVQGHKGQIKRALNTLLAAKRPVVYSGGGVINSGCHQELRELAEKLNLPVAQSLMGLGGFPGTHRQSLGMLGMHGTYEANMAMHNADVIFAVGVRFDDRTTNNLSKYCPNATILHIDIDPASISKTVSADIPIVGDAKQVLSLMLTLLGQDGAAQQGFDALRDWWQSIEQWRARHCLKYIESSDTIKPQAVIETVYRLTEGKAYVASDVGQHQMFAALYYPFDLPRHWVNSGGLGTMGFGLPAALGIKLALPEETVICITGDGSIQMNIQELSTALQYDLPVVVVNLNNRFLGMVKQWQDMIYSGRHSSSYMESLPDFVKLAEAYGHVGITIDTIEELEPKLKEALAHKNRLVFVDVRVDSNEHVYPMQIRGGGMDEMWLSKTERT</sequence>
<dbReference type="NCBIfam" id="NF006525">
    <property type="entry name" value="PRK08979.1"/>
    <property type="match status" value="1"/>
</dbReference>
<evidence type="ECO:0000259" key="17">
    <source>
        <dbReference type="Pfam" id="PF02776"/>
    </source>
</evidence>
<reference evidence="18 21" key="3">
    <citation type="submission" date="2017-11" db="EMBL/GenBank/DDBJ databases">
        <title>Complete genome sequence of Serratia sp. ATCC 39006 LacA.</title>
        <authorList>
            <person name="Hampton H.G."/>
            <person name="Jackson S.A."/>
            <person name="Jauregui R."/>
            <person name="Poulter G.T.M."/>
            <person name="Salmond G.P.C."/>
            <person name="Fineran P.C."/>
        </authorList>
    </citation>
    <scope>NUCLEOTIDE SEQUENCE [LARGE SCALE GENOMIC DNA]</scope>
    <source>
        <strain evidence="18 21">ATCC 39006</strain>
    </source>
</reference>
<dbReference type="FunFam" id="3.40.50.970:FF:000007">
    <property type="entry name" value="Acetolactate synthase"/>
    <property type="match status" value="1"/>
</dbReference>
<dbReference type="NCBIfam" id="TIGR00118">
    <property type="entry name" value="acolac_lg"/>
    <property type="match status" value="1"/>
</dbReference>
<dbReference type="FunFam" id="3.40.50.970:FF:000016">
    <property type="entry name" value="Acetolactate synthase"/>
    <property type="match status" value="1"/>
</dbReference>
<dbReference type="GO" id="GO:0000287">
    <property type="term" value="F:magnesium ion binding"/>
    <property type="evidence" value="ECO:0007669"/>
    <property type="project" value="UniProtKB-UniRule"/>
</dbReference>
<evidence type="ECO:0000256" key="3">
    <source>
        <dbReference type="ARBA" id="ARBA00007812"/>
    </source>
</evidence>
<feature type="domain" description="Thiamine pyrophosphate enzyme N-terminal TPP-binding" evidence="17">
    <location>
        <begin position="5"/>
        <end position="119"/>
    </location>
</feature>
<keyword evidence="9" id="KW-0274">FAD</keyword>
<dbReference type="PANTHER" id="PTHR18968:SF13">
    <property type="entry name" value="ACETOLACTATE SYNTHASE CATALYTIC SUBUNIT, MITOCHONDRIAL"/>
    <property type="match status" value="1"/>
</dbReference>
<dbReference type="UniPathway" id="UPA00047">
    <property type="reaction ID" value="UER00055"/>
</dbReference>
<evidence type="ECO:0000313" key="19">
    <source>
        <dbReference type="EMBL" id="AUH03740.1"/>
    </source>
</evidence>
<dbReference type="STRING" id="104623.Ser39006_03885"/>
<evidence type="ECO:0000256" key="5">
    <source>
        <dbReference type="ARBA" id="ARBA00022605"/>
    </source>
</evidence>
<dbReference type="PANTHER" id="PTHR18968">
    <property type="entry name" value="THIAMINE PYROPHOSPHATE ENZYMES"/>
    <property type="match status" value="1"/>
</dbReference>
<dbReference type="InterPro" id="IPR039368">
    <property type="entry name" value="AHAS_TPP"/>
</dbReference>
<keyword evidence="8 14" id="KW-0479">Metal-binding</keyword>
<dbReference type="GO" id="GO:0009099">
    <property type="term" value="P:L-valine biosynthetic process"/>
    <property type="evidence" value="ECO:0007669"/>
    <property type="project" value="UniProtKB-UniPathway"/>
</dbReference>
<evidence type="ECO:0000313" key="21">
    <source>
        <dbReference type="Proteomes" id="UP000233778"/>
    </source>
</evidence>
<keyword evidence="11 14" id="KW-0786">Thiamine pyrophosphate</keyword>
<dbReference type="InterPro" id="IPR045229">
    <property type="entry name" value="TPP_enz"/>
</dbReference>
<feature type="domain" description="Thiamine pyrophosphate enzyme central" evidence="15">
    <location>
        <begin position="196"/>
        <end position="329"/>
    </location>
</feature>
<evidence type="ECO:0000313" key="18">
    <source>
        <dbReference type="EMBL" id="AUG99422.1"/>
    </source>
</evidence>
<dbReference type="CDD" id="cd02015">
    <property type="entry name" value="TPP_AHAS"/>
    <property type="match status" value="1"/>
</dbReference>
<feature type="domain" description="Thiamine pyrophosphate enzyme TPP-binding" evidence="16">
    <location>
        <begin position="395"/>
        <end position="544"/>
    </location>
</feature>
<evidence type="ECO:0000256" key="14">
    <source>
        <dbReference type="RuleBase" id="RU003591"/>
    </source>
</evidence>
<keyword evidence="20" id="KW-1185">Reference proteome</keyword>
<accession>A0A2I5T4C7</accession>
<dbReference type="Pfam" id="PF02776">
    <property type="entry name" value="TPP_enzyme_N"/>
    <property type="match status" value="1"/>
</dbReference>
<dbReference type="Proteomes" id="UP000233778">
    <property type="component" value="Chromosome"/>
</dbReference>
<keyword evidence="12 14" id="KW-0100">Branched-chain amino acid biosynthesis</keyword>
<dbReference type="InterPro" id="IPR000399">
    <property type="entry name" value="TPP-bd_CS"/>
</dbReference>
<dbReference type="GO" id="GO:0030976">
    <property type="term" value="F:thiamine pyrophosphate binding"/>
    <property type="evidence" value="ECO:0007669"/>
    <property type="project" value="UniProtKB-UniRule"/>
</dbReference>
<organism evidence="19 20">
    <name type="scientific">Serratia sp. (strain ATCC 39006)</name>
    <name type="common">Prodigiosinella confusarubida</name>
    <dbReference type="NCBI Taxonomy" id="104623"/>
    <lineage>
        <taxon>Bacteria</taxon>
        <taxon>Pseudomonadati</taxon>
        <taxon>Pseudomonadota</taxon>
        <taxon>Gammaproteobacteria</taxon>
        <taxon>Enterobacterales</taxon>
        <taxon>Pectobacteriaceae</taxon>
        <taxon>Prodigiosinella</taxon>
    </lineage>
</organism>
<dbReference type="InterPro" id="IPR012846">
    <property type="entry name" value="Acetolactate_synth_lsu"/>
</dbReference>
<comment type="cofactor">
    <cofactor evidence="14">
        <name>thiamine diphosphate</name>
        <dbReference type="ChEBI" id="CHEBI:58937"/>
    </cofactor>
    <text evidence="14">Binds 1 thiamine pyrophosphate per subunit.</text>
</comment>
<evidence type="ECO:0000256" key="4">
    <source>
        <dbReference type="ARBA" id="ARBA00013145"/>
    </source>
</evidence>
<evidence type="ECO:0000256" key="8">
    <source>
        <dbReference type="ARBA" id="ARBA00022723"/>
    </source>
</evidence>
<reference evidence="19" key="2">
    <citation type="submission" date="2013-09" db="EMBL/GenBank/DDBJ databases">
        <authorList>
            <person name="Wang G."/>
            <person name="Yang Y."/>
            <person name="Su Y."/>
        </authorList>
    </citation>
    <scope>NUCLEOTIDE SEQUENCE</scope>
    <source>
        <strain evidence="19">ATCC 39006</strain>
    </source>
</reference>
<keyword evidence="7 14" id="KW-0808">Transferase</keyword>
<dbReference type="FunFam" id="3.40.50.1220:FF:000008">
    <property type="entry name" value="Acetolactate synthase"/>
    <property type="match status" value="1"/>
</dbReference>
<keyword evidence="10 14" id="KW-0460">Magnesium</keyword>
<dbReference type="GO" id="GO:0005948">
    <property type="term" value="C:acetolactate synthase complex"/>
    <property type="evidence" value="ECO:0007669"/>
    <property type="project" value="UniProtKB-ARBA"/>
</dbReference>
<dbReference type="OrthoDB" id="9785953at2"/>
<reference evidence="19 20" key="1">
    <citation type="journal article" date="2013" name="Genome Announc.">
        <title>Draft genome sequence of Serratia sp. strain ATCC 39006, a model bacterium for analysis of the biosynthesis and regulation of prodigiosin, a carbapenem, and gas vesicles.</title>
        <authorList>
            <person name="Fineran P.C."/>
            <person name="Iglesias Cans M.C."/>
            <person name="Ramsay J.P."/>
            <person name="Wilf N.M."/>
            <person name="Cossyleon D."/>
            <person name="McNeil M.B."/>
            <person name="Williamson N.R."/>
            <person name="Monson R.E."/>
            <person name="Becher S.A."/>
            <person name="Stanton J.A."/>
            <person name="Brugger K."/>
            <person name="Brown S.D."/>
            <person name="Salmond G.P."/>
        </authorList>
    </citation>
    <scope>NUCLEOTIDE SEQUENCE [LARGE SCALE GENOMIC DNA]</scope>
    <source>
        <strain evidence="19">ATCC 39006</strain>
        <strain evidence="20">ATCC 39006 / SC 11482</strain>
    </source>
</reference>
<dbReference type="Pfam" id="PF00205">
    <property type="entry name" value="TPP_enzyme_M"/>
    <property type="match status" value="1"/>
</dbReference>
<dbReference type="KEGG" id="serq:CWC46_06095"/>
<dbReference type="InterPro" id="IPR029035">
    <property type="entry name" value="DHS-like_NAD/FAD-binding_dom"/>
</dbReference>
<comment type="cofactor">
    <cofactor evidence="14">
        <name>Mg(2+)</name>
        <dbReference type="ChEBI" id="CHEBI:18420"/>
    </cofactor>
    <text evidence="14">Binds 1 Mg(2+) ion per subunit.</text>
</comment>
<dbReference type="EMBL" id="CP025085">
    <property type="protein sequence ID" value="AUG99422.1"/>
    <property type="molecule type" value="Genomic_DNA"/>
</dbReference>
<dbReference type="SUPFAM" id="SSF52518">
    <property type="entry name" value="Thiamin diphosphate-binding fold (THDP-binding)"/>
    <property type="match status" value="2"/>
</dbReference>
<evidence type="ECO:0000256" key="9">
    <source>
        <dbReference type="ARBA" id="ARBA00022827"/>
    </source>
</evidence>
<gene>
    <name evidence="18" type="ORF">CWC46_06095</name>
    <name evidence="19" type="ORF">Ser39006_006100</name>
</gene>
<dbReference type="UniPathway" id="UPA00049">
    <property type="reaction ID" value="UER00059"/>
</dbReference>
<dbReference type="InterPro" id="IPR011766">
    <property type="entry name" value="TPP_enzyme_TPP-bd"/>
</dbReference>
<dbReference type="SUPFAM" id="SSF52467">
    <property type="entry name" value="DHS-like NAD/FAD-binding domain"/>
    <property type="match status" value="1"/>
</dbReference>
<dbReference type="KEGG" id="sera:Ser39006_006100"/>
<dbReference type="CDD" id="cd07035">
    <property type="entry name" value="TPP_PYR_POX_like"/>
    <property type="match status" value="1"/>
</dbReference>
<dbReference type="GO" id="GO:0003984">
    <property type="term" value="F:acetolactate synthase activity"/>
    <property type="evidence" value="ECO:0007669"/>
    <property type="project" value="UniProtKB-EC"/>
</dbReference>
<evidence type="ECO:0000259" key="16">
    <source>
        <dbReference type="Pfam" id="PF02775"/>
    </source>
</evidence>
<keyword evidence="5 14" id="KW-0028">Amino-acid biosynthesis</keyword>
<evidence type="ECO:0000259" key="15">
    <source>
        <dbReference type="Pfam" id="PF00205"/>
    </source>
</evidence>
<reference evidence="19" key="4">
    <citation type="submission" date="2017-11" db="EMBL/GenBank/DDBJ databases">
        <title>Complete genome sequence of Serratia sp. ATCC 39006.</title>
        <authorList>
            <person name="Hampton H.G."/>
            <person name="Jackson S.A."/>
            <person name="Jauregui R."/>
            <person name="Poulter G.T.M."/>
            <person name="Salmond G.P.C."/>
            <person name="Fineran P.C."/>
        </authorList>
    </citation>
    <scope>NUCLEOTIDE SEQUENCE</scope>
    <source>
        <strain evidence="19">ATCC 39006</strain>
    </source>
</reference>
<dbReference type="AlphaFoldDB" id="A0A2I5T4C7"/>
<name>A0A2I5T4C7_SERS3</name>
<evidence type="ECO:0000256" key="2">
    <source>
        <dbReference type="ARBA" id="ARBA00005025"/>
    </source>
</evidence>
<evidence type="ECO:0000313" key="20">
    <source>
        <dbReference type="Proteomes" id="UP000017700"/>
    </source>
</evidence>
<evidence type="ECO:0000256" key="10">
    <source>
        <dbReference type="ARBA" id="ARBA00022842"/>
    </source>
</evidence>
<dbReference type="Gene3D" id="3.40.50.970">
    <property type="match status" value="2"/>
</dbReference>
<dbReference type="NCBIfam" id="NF005058">
    <property type="entry name" value="PRK06466.1"/>
    <property type="match status" value="1"/>
</dbReference>
<dbReference type="NCBIfam" id="NF005936">
    <property type="entry name" value="PRK07979.1"/>
    <property type="match status" value="1"/>
</dbReference>
<dbReference type="RefSeq" id="WP_021017145.1">
    <property type="nucleotide sequence ID" value="NZ_CP025084.1"/>
</dbReference>
<comment type="pathway">
    <text evidence="1 14">Amino-acid biosynthesis; L-isoleucine biosynthesis; L-isoleucine from 2-oxobutanoate: step 1/4.</text>
</comment>
<dbReference type="EC" id="2.2.1.6" evidence="4 14"/>
<dbReference type="Proteomes" id="UP000017700">
    <property type="component" value="Chromosome"/>
</dbReference>
<evidence type="ECO:0000256" key="6">
    <source>
        <dbReference type="ARBA" id="ARBA00022630"/>
    </source>
</evidence>
<comment type="similarity">
    <text evidence="3 14">Belongs to the TPP enzyme family.</text>
</comment>
<comment type="pathway">
    <text evidence="2 14">Amino-acid biosynthesis; L-valine biosynthesis; L-valine from pyruvate: step 1/4.</text>
</comment>
<dbReference type="InterPro" id="IPR012001">
    <property type="entry name" value="Thiamin_PyroP_enz_TPP-bd_dom"/>
</dbReference>
<proteinExistence type="inferred from homology"/>
<comment type="catalytic activity">
    <reaction evidence="13 14">
        <text>2 pyruvate + H(+) = (2S)-2-acetolactate + CO2</text>
        <dbReference type="Rhea" id="RHEA:25249"/>
        <dbReference type="ChEBI" id="CHEBI:15361"/>
        <dbReference type="ChEBI" id="CHEBI:15378"/>
        <dbReference type="ChEBI" id="CHEBI:16526"/>
        <dbReference type="ChEBI" id="CHEBI:58476"/>
        <dbReference type="EC" id="2.2.1.6"/>
    </reaction>
</comment>
<dbReference type="Pfam" id="PF02775">
    <property type="entry name" value="TPP_enzyme_C"/>
    <property type="match status" value="1"/>
</dbReference>
<dbReference type="GO" id="GO:0009097">
    <property type="term" value="P:isoleucine biosynthetic process"/>
    <property type="evidence" value="ECO:0007669"/>
    <property type="project" value="UniProtKB-UniPathway"/>
</dbReference>
<evidence type="ECO:0000256" key="1">
    <source>
        <dbReference type="ARBA" id="ARBA00004974"/>
    </source>
</evidence>
<evidence type="ECO:0000256" key="7">
    <source>
        <dbReference type="ARBA" id="ARBA00022679"/>
    </source>
</evidence>
<protein>
    <recommendedName>
        <fullName evidence="4 14">Acetolactate synthase</fullName>
        <ecNumber evidence="4 14">2.2.1.6</ecNumber>
    </recommendedName>
</protein>
<keyword evidence="6" id="KW-0285">Flavoprotein</keyword>
<evidence type="ECO:0000256" key="13">
    <source>
        <dbReference type="ARBA" id="ARBA00048670"/>
    </source>
</evidence>
<evidence type="ECO:0000256" key="12">
    <source>
        <dbReference type="ARBA" id="ARBA00023304"/>
    </source>
</evidence>